<feature type="signal peptide" evidence="1">
    <location>
        <begin position="1"/>
        <end position="21"/>
    </location>
</feature>
<organism evidence="2 3">
    <name type="scientific">Niastella soli</name>
    <dbReference type="NCBI Taxonomy" id="2821487"/>
    <lineage>
        <taxon>Bacteria</taxon>
        <taxon>Pseudomonadati</taxon>
        <taxon>Bacteroidota</taxon>
        <taxon>Chitinophagia</taxon>
        <taxon>Chitinophagales</taxon>
        <taxon>Chitinophagaceae</taxon>
        <taxon>Niastella</taxon>
    </lineage>
</organism>
<protein>
    <recommendedName>
        <fullName evidence="4">Outer membrane lipoprotein-sorting protein</fullName>
    </recommendedName>
</protein>
<reference evidence="2 3" key="1">
    <citation type="submission" date="2021-03" db="EMBL/GenBank/DDBJ databases">
        <title>Assistant Professor.</title>
        <authorList>
            <person name="Huq M.A."/>
        </authorList>
    </citation>
    <scope>NUCLEOTIDE SEQUENCE [LARGE SCALE GENOMIC DNA]</scope>
    <source>
        <strain evidence="2 3">MAH-29</strain>
    </source>
</reference>
<name>A0ABS3Z2X3_9BACT</name>
<evidence type="ECO:0000313" key="2">
    <source>
        <dbReference type="EMBL" id="MBO9204513.1"/>
    </source>
</evidence>
<gene>
    <name evidence="2" type="ORF">J7I42_29770</name>
</gene>
<accession>A0ABS3Z2X3</accession>
<evidence type="ECO:0000313" key="3">
    <source>
        <dbReference type="Proteomes" id="UP000677244"/>
    </source>
</evidence>
<dbReference type="RefSeq" id="WP_209143175.1">
    <property type="nucleotide sequence ID" value="NZ_JAGHKO010000014.1"/>
</dbReference>
<dbReference type="Proteomes" id="UP000677244">
    <property type="component" value="Unassembled WGS sequence"/>
</dbReference>
<evidence type="ECO:0008006" key="4">
    <source>
        <dbReference type="Google" id="ProtNLM"/>
    </source>
</evidence>
<keyword evidence="3" id="KW-1185">Reference proteome</keyword>
<dbReference type="Gene3D" id="2.50.20.10">
    <property type="entry name" value="Lipoprotein localisation LolA/LolB/LppX"/>
    <property type="match status" value="1"/>
</dbReference>
<sequence>MKRIILLVFAGCLLATIPAVASDTTSVVKQFMQKVQQAYRSANYLSFHLVYRYANSDQPTNYIDTMSGEVALNKNQMRFLIEGVETITNDKYTIQVNNGEKLIYLSTPRSMQMTDPVAMLDSTLAHFDGIRTQVIRNKGIVTLDVVFPPGKSYKHVTMTVDEKTGYFQKISYDLYTERLVEKDQLMQNGKGGPYQTEGRIEIVFNQYRQGQFTDELFSEARYFTRLGQGKYAPTETYKDYQIFLASPKL</sequence>
<feature type="chain" id="PRO_5046034443" description="Outer membrane lipoprotein-sorting protein" evidence="1">
    <location>
        <begin position="22"/>
        <end position="249"/>
    </location>
</feature>
<dbReference type="EMBL" id="JAGHKO010000014">
    <property type="protein sequence ID" value="MBO9204513.1"/>
    <property type="molecule type" value="Genomic_DNA"/>
</dbReference>
<evidence type="ECO:0000256" key="1">
    <source>
        <dbReference type="SAM" id="SignalP"/>
    </source>
</evidence>
<comment type="caution">
    <text evidence="2">The sequence shown here is derived from an EMBL/GenBank/DDBJ whole genome shotgun (WGS) entry which is preliminary data.</text>
</comment>
<proteinExistence type="predicted"/>
<keyword evidence="1" id="KW-0732">Signal</keyword>